<proteinExistence type="predicted"/>
<sequence length="431" mass="46866">MASGVASTTFSTSTSTGDSSMATLFIADVPCSDVQLSSCDDSETCVAQILPSALCLDNSHSTWTFQNTLSCMVTSTPLAVPVTTYQQNECPLGMTTAKNAVHSGGGGWCCPFGFTWASHSCQSSITGRMIPQISDACAQENVLTSTPDNTQLFRRTTDTPAFYTETRTFNKIPSPSADTSVIGHRAPVETAVTAIFVEAVYLSGQTFPTTELITPSAFTNGVVPASESSNITNEAMPKHELPNLAKVAIGLGSGVAGSFIILLIVFLIWRHRKRRLHETEKHEMNVPPNSGSYTSKAPKPVATGNIRRTVLDRPRFQYELTAASSPTTPVFETSYLCPPERDRLKGKELPLPLTPGERIRSEVPSISGTTFYSANHFDFFELDTQPQPLESQASRRINRVSSQVLPWQAGIFDYLDPCDNTNKPEQANEFI</sequence>
<dbReference type="EMBL" id="JANPWZ010002068">
    <property type="protein sequence ID" value="KAJ3561451.1"/>
    <property type="molecule type" value="Genomic_DNA"/>
</dbReference>
<organism evidence="2 3">
    <name type="scientific">Xylaria arbuscula</name>
    <dbReference type="NCBI Taxonomy" id="114810"/>
    <lineage>
        <taxon>Eukaryota</taxon>
        <taxon>Fungi</taxon>
        <taxon>Dikarya</taxon>
        <taxon>Ascomycota</taxon>
        <taxon>Pezizomycotina</taxon>
        <taxon>Sordariomycetes</taxon>
        <taxon>Xylariomycetidae</taxon>
        <taxon>Xylariales</taxon>
        <taxon>Xylariaceae</taxon>
        <taxon>Xylaria</taxon>
    </lineage>
</organism>
<keyword evidence="3" id="KW-1185">Reference proteome</keyword>
<keyword evidence="1" id="KW-1133">Transmembrane helix</keyword>
<dbReference type="Proteomes" id="UP001148614">
    <property type="component" value="Unassembled WGS sequence"/>
</dbReference>
<accession>A0A9W8TJN9</accession>
<reference evidence="2" key="1">
    <citation type="submission" date="2022-07" db="EMBL/GenBank/DDBJ databases">
        <title>Genome Sequence of Xylaria arbuscula.</title>
        <authorList>
            <person name="Buettner E."/>
        </authorList>
    </citation>
    <scope>NUCLEOTIDE SEQUENCE</scope>
    <source>
        <strain evidence="2">VT107</strain>
    </source>
</reference>
<dbReference type="VEuPathDB" id="FungiDB:F4678DRAFT_435044"/>
<evidence type="ECO:0000256" key="1">
    <source>
        <dbReference type="SAM" id="Phobius"/>
    </source>
</evidence>
<comment type="caution">
    <text evidence="2">The sequence shown here is derived from an EMBL/GenBank/DDBJ whole genome shotgun (WGS) entry which is preliminary data.</text>
</comment>
<evidence type="ECO:0000313" key="3">
    <source>
        <dbReference type="Proteomes" id="UP001148614"/>
    </source>
</evidence>
<evidence type="ECO:0000313" key="2">
    <source>
        <dbReference type="EMBL" id="KAJ3561451.1"/>
    </source>
</evidence>
<keyword evidence="1" id="KW-0812">Transmembrane</keyword>
<feature type="transmembrane region" description="Helical" evidence="1">
    <location>
        <begin position="247"/>
        <end position="269"/>
    </location>
</feature>
<gene>
    <name evidence="2" type="ORF">NPX13_g8942</name>
</gene>
<name>A0A9W8TJN9_9PEZI</name>
<keyword evidence="1" id="KW-0472">Membrane</keyword>
<protein>
    <submittedName>
        <fullName evidence="2">Uncharacterized protein</fullName>
    </submittedName>
</protein>
<dbReference type="AlphaFoldDB" id="A0A9W8TJN9"/>